<feature type="coiled-coil region" evidence="1">
    <location>
        <begin position="352"/>
        <end position="389"/>
    </location>
</feature>
<feature type="region of interest" description="Disordered" evidence="2">
    <location>
        <begin position="169"/>
        <end position="257"/>
    </location>
</feature>
<evidence type="ECO:0000256" key="2">
    <source>
        <dbReference type="SAM" id="MobiDB-lite"/>
    </source>
</evidence>
<accession>A0ABR1NUM0</accession>
<gene>
    <name evidence="3" type="ORF">SLS63_011203</name>
</gene>
<feature type="compositionally biased region" description="Polar residues" evidence="2">
    <location>
        <begin position="214"/>
        <end position="226"/>
    </location>
</feature>
<dbReference type="Proteomes" id="UP001430848">
    <property type="component" value="Unassembled WGS sequence"/>
</dbReference>
<comment type="caution">
    <text evidence="3">The sequence shown here is derived from an EMBL/GenBank/DDBJ whole genome shotgun (WGS) entry which is preliminary data.</text>
</comment>
<keyword evidence="1" id="KW-0175">Coiled coil</keyword>
<evidence type="ECO:0000256" key="1">
    <source>
        <dbReference type="SAM" id="Coils"/>
    </source>
</evidence>
<evidence type="ECO:0000313" key="3">
    <source>
        <dbReference type="EMBL" id="KAK7715864.1"/>
    </source>
</evidence>
<dbReference type="Gene3D" id="1.20.5.340">
    <property type="match status" value="1"/>
</dbReference>
<sequence length="770" mass="85869">MEFATIKFGTAWLRRTFTNEHDPSVLARLAADEHNPRERRLVEVRYGNNITLLIKACYFLRDFHGSAALWTAISRVFGVTSDVTKSVVDLFVEARAIYRSNFSAAGDTGPLITEATHWTDKWNSFLDEREDPKLALDSEVFAAVDDFFQKEKLKNGDLACVLSRGAVMDPPSAPRALRKRWPSPSTSQGTPNAKRRAILRGTDEPGCDSPPGRTESQCSVVGSQPSSHHKPEPHETTLSTNGRQYQSDQVRRRGQEEPRFELKILGQAQRDNHNLPGHQDHQWSEADEYEALARSNIELQDRLNFLEKERLGASRAQKDRDDAIRALQARFATFEKTSATADAQSSVNDKLIREMQEMVKRFGAQAEKLKQLEKQLELGDQAAERMQATISSLQKTTAIQARPANYQSGAVTPETKTGDEGAPGALKKEVSEMHIKIKSLEAKSVLFNNLHKNIREMEAEIAAQKVKTVASVPASAKEQNEQDTCTKLKAIEERMEGQGQVVQGMTDRVVALENQATACNARISSLEDRLDNTKDICQFETRVSTVEQNQINNFNMLDCKLTAIQGRSAEIQADIEELSKGLADVGSLPFFKAISDGVAEMQNRIANTEEHGTEVSKRLDDMEVSQDALTLHDQSSRIDEVSQSLESLKSLLLGLARSDDVDSLRAEFKSLSQQQVVASQSMDRGEDTLASVTGMIDSLSNRMTRLDDMYEMFVTERRSMPDQSFHTNGNTVQDGKQNTISAVIDSLCHRVSVIENGFQIMRDALSGGRW</sequence>
<reference evidence="3 4" key="1">
    <citation type="submission" date="2024-02" db="EMBL/GenBank/DDBJ databases">
        <title>De novo assembly and annotation of 12 fungi associated with fruit tree decline syndrome in Ontario, Canada.</title>
        <authorList>
            <person name="Sulman M."/>
            <person name="Ellouze W."/>
            <person name="Ilyukhin E."/>
        </authorList>
    </citation>
    <scope>NUCLEOTIDE SEQUENCE [LARGE SCALE GENOMIC DNA]</scope>
    <source>
        <strain evidence="3 4">M169</strain>
    </source>
</reference>
<proteinExistence type="predicted"/>
<protein>
    <submittedName>
        <fullName evidence="3">Uncharacterized protein</fullName>
    </submittedName>
</protein>
<organism evidence="3 4">
    <name type="scientific">Diaporthe eres</name>
    <name type="common">Phomopsis oblonga</name>
    <dbReference type="NCBI Taxonomy" id="83184"/>
    <lineage>
        <taxon>Eukaryota</taxon>
        <taxon>Fungi</taxon>
        <taxon>Dikarya</taxon>
        <taxon>Ascomycota</taxon>
        <taxon>Pezizomycotina</taxon>
        <taxon>Sordariomycetes</taxon>
        <taxon>Sordariomycetidae</taxon>
        <taxon>Diaporthales</taxon>
        <taxon>Diaporthaceae</taxon>
        <taxon>Diaporthe</taxon>
        <taxon>Diaporthe eres species complex</taxon>
    </lineage>
</organism>
<feature type="compositionally biased region" description="Polar residues" evidence="2">
    <location>
        <begin position="236"/>
        <end position="248"/>
    </location>
</feature>
<evidence type="ECO:0000313" key="4">
    <source>
        <dbReference type="Proteomes" id="UP001430848"/>
    </source>
</evidence>
<name>A0ABR1NUM0_DIAER</name>
<keyword evidence="4" id="KW-1185">Reference proteome</keyword>
<dbReference type="EMBL" id="JAKNSF020000103">
    <property type="protein sequence ID" value="KAK7715864.1"/>
    <property type="molecule type" value="Genomic_DNA"/>
</dbReference>